<gene>
    <name evidence="2" type="ORF">JVW63_06045</name>
</gene>
<dbReference type="RefSeq" id="WP_187996615.1">
    <property type="nucleotide sequence ID" value="NZ_JACEXG010000003.1"/>
</dbReference>
<reference evidence="3" key="1">
    <citation type="submission" date="2021-02" db="EMBL/GenBank/DDBJ databases">
        <title>Leucobacter sp. CX169.</title>
        <authorList>
            <person name="Cheng Y."/>
        </authorList>
    </citation>
    <scope>NUCLEOTIDE SEQUENCE [LARGE SCALE GENOMIC DNA]</scope>
    <source>
        <strain evidence="3">JY899</strain>
    </source>
</reference>
<keyword evidence="3" id="KW-1185">Reference proteome</keyword>
<dbReference type="Proteomes" id="UP000705983">
    <property type="component" value="Unassembled WGS sequence"/>
</dbReference>
<keyword evidence="1" id="KW-1133">Transmembrane helix</keyword>
<protein>
    <submittedName>
        <fullName evidence="2">Uncharacterized protein</fullName>
    </submittedName>
</protein>
<comment type="caution">
    <text evidence="2">The sequence shown here is derived from an EMBL/GenBank/DDBJ whole genome shotgun (WGS) entry which is preliminary data.</text>
</comment>
<proteinExistence type="predicted"/>
<keyword evidence="1" id="KW-0812">Transmembrane</keyword>
<name>A0ABS2TI89_9ACTO</name>
<dbReference type="EMBL" id="JAFFJS010000003">
    <property type="protein sequence ID" value="MBM9433256.1"/>
    <property type="molecule type" value="Genomic_DNA"/>
</dbReference>
<accession>A0ABS2TI89</accession>
<keyword evidence="1" id="KW-0472">Membrane</keyword>
<evidence type="ECO:0000313" key="2">
    <source>
        <dbReference type="EMBL" id="MBM9433256.1"/>
    </source>
</evidence>
<feature type="transmembrane region" description="Helical" evidence="1">
    <location>
        <begin position="12"/>
        <end position="31"/>
    </location>
</feature>
<evidence type="ECO:0000313" key="3">
    <source>
        <dbReference type="Proteomes" id="UP000705983"/>
    </source>
</evidence>
<organism evidence="2 3">
    <name type="scientific">Flaviflexus equikiangi</name>
    <dbReference type="NCBI Taxonomy" id="2758573"/>
    <lineage>
        <taxon>Bacteria</taxon>
        <taxon>Bacillati</taxon>
        <taxon>Actinomycetota</taxon>
        <taxon>Actinomycetes</taxon>
        <taxon>Actinomycetales</taxon>
        <taxon>Actinomycetaceae</taxon>
        <taxon>Flaviflexus</taxon>
    </lineage>
</organism>
<sequence length="118" mass="12655">MTNQRLRGDRGVIATAAVSLAATAAMVGFFLSGVTSDEVSRSEYRDGLSARLQLDSRLTAPVLSDEATALYVTCLADGTYSSVTDQARTIIARGDFLTLHKNDLGKLVERAKVCRDSI</sequence>
<evidence type="ECO:0000256" key="1">
    <source>
        <dbReference type="SAM" id="Phobius"/>
    </source>
</evidence>